<keyword evidence="2" id="KW-1185">Reference proteome</keyword>
<sequence length="91" mass="9951">MSQAPSKNPDDPFSGLLLPMSAWKALEDAHIDNLQQLQTMASVIDQIPDIGPEVARVITDRLGQLTTKKSVRVRLAFPKQLERKAAAALST</sequence>
<organism evidence="1 2">
    <name type="scientific">Microvirga aerilata</name>
    <dbReference type="NCBI Taxonomy" id="670292"/>
    <lineage>
        <taxon>Bacteria</taxon>
        <taxon>Pseudomonadati</taxon>
        <taxon>Pseudomonadota</taxon>
        <taxon>Alphaproteobacteria</taxon>
        <taxon>Hyphomicrobiales</taxon>
        <taxon>Methylobacteriaceae</taxon>
        <taxon>Microvirga</taxon>
    </lineage>
</organism>
<protein>
    <submittedName>
        <fullName evidence="1">Uncharacterized protein</fullName>
    </submittedName>
</protein>
<evidence type="ECO:0000313" key="1">
    <source>
        <dbReference type="EMBL" id="MBL0404421.1"/>
    </source>
</evidence>
<reference evidence="1" key="1">
    <citation type="submission" date="2021-01" db="EMBL/GenBank/DDBJ databases">
        <title>Microvirga sp.</title>
        <authorList>
            <person name="Kim M.K."/>
        </authorList>
    </citation>
    <scope>NUCLEOTIDE SEQUENCE</scope>
    <source>
        <strain evidence="1">5420S-16</strain>
    </source>
</reference>
<dbReference type="AlphaFoldDB" id="A0A936Z766"/>
<dbReference type="Proteomes" id="UP000605848">
    <property type="component" value="Unassembled WGS sequence"/>
</dbReference>
<dbReference type="EMBL" id="JAEQMY010000012">
    <property type="protein sequence ID" value="MBL0404421.1"/>
    <property type="molecule type" value="Genomic_DNA"/>
</dbReference>
<proteinExistence type="predicted"/>
<accession>A0A936Z766</accession>
<evidence type="ECO:0000313" key="2">
    <source>
        <dbReference type="Proteomes" id="UP000605848"/>
    </source>
</evidence>
<dbReference type="RefSeq" id="WP_202059089.1">
    <property type="nucleotide sequence ID" value="NZ_JAEQMY010000012.1"/>
</dbReference>
<name>A0A936Z766_9HYPH</name>
<gene>
    <name evidence="1" type="ORF">JKG68_10615</name>
</gene>
<comment type="caution">
    <text evidence="1">The sequence shown here is derived from an EMBL/GenBank/DDBJ whole genome shotgun (WGS) entry which is preliminary data.</text>
</comment>